<protein>
    <submittedName>
        <fullName evidence="2">DNA-binding transcriptional ArsR family regulator</fullName>
    </submittedName>
</protein>
<dbReference type="CDD" id="cd00090">
    <property type="entry name" value="HTH_ARSR"/>
    <property type="match status" value="1"/>
</dbReference>
<sequence>MTASIISERLGISKPTLSSHLRTLREAGLVVPKRAGVRIHYRVDKRALLEGVSGVLLLAGLDAAIPAVGRYDMEKGEGPRGARL</sequence>
<name>A0A7Z0EPH0_9ACTN</name>
<dbReference type="Proteomes" id="UP000572051">
    <property type="component" value="Unassembled WGS sequence"/>
</dbReference>
<dbReference type="PROSITE" id="PS50987">
    <property type="entry name" value="HTH_ARSR_2"/>
    <property type="match status" value="1"/>
</dbReference>
<comment type="caution">
    <text evidence="2">The sequence shown here is derived from an EMBL/GenBank/DDBJ whole genome shotgun (WGS) entry which is preliminary data.</text>
</comment>
<dbReference type="InterPro" id="IPR011991">
    <property type="entry name" value="ArsR-like_HTH"/>
</dbReference>
<evidence type="ECO:0000313" key="2">
    <source>
        <dbReference type="EMBL" id="NYJ35846.1"/>
    </source>
</evidence>
<evidence type="ECO:0000259" key="1">
    <source>
        <dbReference type="PROSITE" id="PS50987"/>
    </source>
</evidence>
<dbReference type="SUPFAM" id="SSF46785">
    <property type="entry name" value="Winged helix' DNA-binding domain"/>
    <property type="match status" value="1"/>
</dbReference>
<dbReference type="InterPro" id="IPR036388">
    <property type="entry name" value="WH-like_DNA-bd_sf"/>
</dbReference>
<feature type="domain" description="HTH arsR-type" evidence="1">
    <location>
        <begin position="1"/>
        <end position="63"/>
    </location>
</feature>
<dbReference type="GO" id="GO:0003677">
    <property type="term" value="F:DNA binding"/>
    <property type="evidence" value="ECO:0007669"/>
    <property type="project" value="UniProtKB-KW"/>
</dbReference>
<proteinExistence type="predicted"/>
<dbReference type="GO" id="GO:0003700">
    <property type="term" value="F:DNA-binding transcription factor activity"/>
    <property type="evidence" value="ECO:0007669"/>
    <property type="project" value="InterPro"/>
</dbReference>
<dbReference type="EMBL" id="JACCFS010000001">
    <property type="protein sequence ID" value="NYJ35846.1"/>
    <property type="molecule type" value="Genomic_DNA"/>
</dbReference>
<gene>
    <name evidence="2" type="ORF">HNR10_003727</name>
</gene>
<organism evidence="2 3">
    <name type="scientific">Nocardiopsis aegyptia</name>
    <dbReference type="NCBI Taxonomy" id="220378"/>
    <lineage>
        <taxon>Bacteria</taxon>
        <taxon>Bacillati</taxon>
        <taxon>Actinomycetota</taxon>
        <taxon>Actinomycetes</taxon>
        <taxon>Streptosporangiales</taxon>
        <taxon>Nocardiopsidaceae</taxon>
        <taxon>Nocardiopsis</taxon>
    </lineage>
</organism>
<accession>A0A7Z0EPH0</accession>
<evidence type="ECO:0000313" key="3">
    <source>
        <dbReference type="Proteomes" id="UP000572051"/>
    </source>
</evidence>
<dbReference type="AlphaFoldDB" id="A0A7Z0EPH0"/>
<dbReference type="Pfam" id="PF01022">
    <property type="entry name" value="HTH_5"/>
    <property type="match status" value="1"/>
</dbReference>
<dbReference type="InterPro" id="IPR036390">
    <property type="entry name" value="WH_DNA-bd_sf"/>
</dbReference>
<keyword evidence="3" id="KW-1185">Reference proteome</keyword>
<dbReference type="SMART" id="SM00418">
    <property type="entry name" value="HTH_ARSR"/>
    <property type="match status" value="1"/>
</dbReference>
<dbReference type="Gene3D" id="1.10.10.10">
    <property type="entry name" value="Winged helix-like DNA-binding domain superfamily/Winged helix DNA-binding domain"/>
    <property type="match status" value="1"/>
</dbReference>
<dbReference type="InterPro" id="IPR001845">
    <property type="entry name" value="HTH_ArsR_DNA-bd_dom"/>
</dbReference>
<dbReference type="PRINTS" id="PR00778">
    <property type="entry name" value="HTHARSR"/>
</dbReference>
<keyword evidence="2" id="KW-0238">DNA-binding</keyword>
<reference evidence="2 3" key="1">
    <citation type="submission" date="2020-07" db="EMBL/GenBank/DDBJ databases">
        <title>Sequencing the genomes of 1000 actinobacteria strains.</title>
        <authorList>
            <person name="Klenk H.-P."/>
        </authorList>
    </citation>
    <scope>NUCLEOTIDE SEQUENCE [LARGE SCALE GENOMIC DNA]</scope>
    <source>
        <strain evidence="2 3">DSM 44442</strain>
    </source>
</reference>